<evidence type="ECO:0000256" key="5">
    <source>
        <dbReference type="ARBA" id="ARBA00022842"/>
    </source>
</evidence>
<reference evidence="10 11" key="1">
    <citation type="submission" date="2019-07" db="EMBL/GenBank/DDBJ databases">
        <authorList>
            <person name="Li J."/>
        </authorList>
    </citation>
    <scope>NUCLEOTIDE SEQUENCE [LARGE SCALE GENOMIC DNA]</scope>
    <source>
        <strain evidence="10 11">TKL69</strain>
    </source>
</reference>
<keyword evidence="7 8" id="KW-0275">Fatty acid biosynthesis</keyword>
<comment type="cofactor">
    <cofactor evidence="8">
        <name>Mg(2+)</name>
        <dbReference type="ChEBI" id="CHEBI:18420"/>
    </cofactor>
</comment>
<evidence type="ECO:0000313" key="11">
    <source>
        <dbReference type="Proteomes" id="UP000315215"/>
    </source>
</evidence>
<feature type="binding site" evidence="8">
    <location>
        <position position="59"/>
    </location>
    <ligand>
        <name>Mg(2+)</name>
        <dbReference type="ChEBI" id="CHEBI:18420"/>
    </ligand>
</feature>
<keyword evidence="4 8" id="KW-0276">Fatty acid metabolism</keyword>
<comment type="catalytic activity">
    <reaction evidence="8">
        <text>apo-[ACP] + CoA = holo-[ACP] + adenosine 3',5'-bisphosphate + H(+)</text>
        <dbReference type="Rhea" id="RHEA:12068"/>
        <dbReference type="Rhea" id="RHEA-COMP:9685"/>
        <dbReference type="Rhea" id="RHEA-COMP:9690"/>
        <dbReference type="ChEBI" id="CHEBI:15378"/>
        <dbReference type="ChEBI" id="CHEBI:29999"/>
        <dbReference type="ChEBI" id="CHEBI:57287"/>
        <dbReference type="ChEBI" id="CHEBI:58343"/>
        <dbReference type="ChEBI" id="CHEBI:64479"/>
        <dbReference type="EC" id="2.7.8.7"/>
    </reaction>
</comment>
<keyword evidence="8" id="KW-0963">Cytoplasm</keyword>
<comment type="function">
    <text evidence="8">Transfers the 4'-phosphopantetheine moiety from coenzyme A to a Ser of acyl-carrier-protein.</text>
</comment>
<keyword evidence="6 8" id="KW-0443">Lipid metabolism</keyword>
<dbReference type="GO" id="GO:0000287">
    <property type="term" value="F:magnesium ion binding"/>
    <property type="evidence" value="ECO:0007669"/>
    <property type="project" value="UniProtKB-UniRule"/>
</dbReference>
<gene>
    <name evidence="8" type="primary">acpS</name>
    <name evidence="10" type="ORF">FN924_02330</name>
</gene>
<keyword evidence="2 8" id="KW-0808">Transferase</keyword>
<dbReference type="GO" id="GO:0006633">
    <property type="term" value="P:fatty acid biosynthetic process"/>
    <property type="evidence" value="ECO:0007669"/>
    <property type="project" value="UniProtKB-UniRule"/>
</dbReference>
<sequence>MIKGIGIDIVEIARVATSIKQNVRFVERILTAREQKEYEKLSTHRRKVEFVAGRFAAKEAFSKAMGTGLGKLSFQDIEIHNDELGAPHLICQKTNEHVWVSISHSVDYAVAQVILEQK</sequence>
<dbReference type="NCBIfam" id="TIGR00556">
    <property type="entry name" value="pantethn_trn"/>
    <property type="match status" value="1"/>
</dbReference>
<evidence type="ECO:0000259" key="9">
    <source>
        <dbReference type="Pfam" id="PF01648"/>
    </source>
</evidence>
<feature type="domain" description="4'-phosphopantetheinyl transferase" evidence="9">
    <location>
        <begin position="4"/>
        <end position="111"/>
    </location>
</feature>
<dbReference type="Gene3D" id="3.90.470.20">
    <property type="entry name" value="4'-phosphopantetheinyl transferase domain"/>
    <property type="match status" value="1"/>
</dbReference>
<evidence type="ECO:0000256" key="2">
    <source>
        <dbReference type="ARBA" id="ARBA00022679"/>
    </source>
</evidence>
<protein>
    <recommendedName>
        <fullName evidence="8">Holo-[acyl-carrier-protein] synthase</fullName>
        <shortName evidence="8">Holo-ACP synthase</shortName>
        <ecNumber evidence="8">2.7.8.7</ecNumber>
    </recommendedName>
    <alternativeName>
        <fullName evidence="8">4'-phosphopantetheinyl transferase AcpS</fullName>
    </alternativeName>
</protein>
<keyword evidence="5 8" id="KW-0460">Magnesium</keyword>
<dbReference type="RefSeq" id="WP_143891897.1">
    <property type="nucleotide sequence ID" value="NZ_CP041666.1"/>
</dbReference>
<dbReference type="InterPro" id="IPR008278">
    <property type="entry name" value="4-PPantetheinyl_Trfase_dom"/>
</dbReference>
<dbReference type="NCBIfam" id="TIGR00516">
    <property type="entry name" value="acpS"/>
    <property type="match status" value="1"/>
</dbReference>
<name>A0A516KCR6_9BACI</name>
<dbReference type="InterPro" id="IPR002582">
    <property type="entry name" value="ACPS"/>
</dbReference>
<dbReference type="HAMAP" id="MF_00101">
    <property type="entry name" value="AcpS"/>
    <property type="match status" value="1"/>
</dbReference>
<evidence type="ECO:0000256" key="3">
    <source>
        <dbReference type="ARBA" id="ARBA00022723"/>
    </source>
</evidence>
<evidence type="ECO:0000256" key="8">
    <source>
        <dbReference type="HAMAP-Rule" id="MF_00101"/>
    </source>
</evidence>
<dbReference type="OrthoDB" id="517356at2"/>
<dbReference type="EC" id="2.7.8.7" evidence="8"/>
<keyword evidence="3 8" id="KW-0479">Metal-binding</keyword>
<dbReference type="GO" id="GO:0005737">
    <property type="term" value="C:cytoplasm"/>
    <property type="evidence" value="ECO:0007669"/>
    <property type="project" value="UniProtKB-SubCell"/>
</dbReference>
<dbReference type="KEGG" id="aqt:FN924_02330"/>
<dbReference type="Pfam" id="PF01648">
    <property type="entry name" value="ACPS"/>
    <property type="match status" value="1"/>
</dbReference>
<dbReference type="InterPro" id="IPR004568">
    <property type="entry name" value="Ppantetheine-prot_Trfase_dom"/>
</dbReference>
<feature type="binding site" evidence="8">
    <location>
        <position position="8"/>
    </location>
    <ligand>
        <name>Mg(2+)</name>
        <dbReference type="ChEBI" id="CHEBI:18420"/>
    </ligand>
</feature>
<keyword evidence="11" id="KW-1185">Reference proteome</keyword>
<organism evidence="10 11">
    <name type="scientific">Radiobacillus deserti</name>
    <dbReference type="NCBI Taxonomy" id="2594883"/>
    <lineage>
        <taxon>Bacteria</taxon>
        <taxon>Bacillati</taxon>
        <taxon>Bacillota</taxon>
        <taxon>Bacilli</taxon>
        <taxon>Bacillales</taxon>
        <taxon>Bacillaceae</taxon>
        <taxon>Radiobacillus</taxon>
    </lineage>
</organism>
<evidence type="ECO:0000256" key="6">
    <source>
        <dbReference type="ARBA" id="ARBA00023098"/>
    </source>
</evidence>
<evidence type="ECO:0000313" key="10">
    <source>
        <dbReference type="EMBL" id="QDP39147.1"/>
    </source>
</evidence>
<accession>A0A516KCR6</accession>
<evidence type="ECO:0000256" key="4">
    <source>
        <dbReference type="ARBA" id="ARBA00022832"/>
    </source>
</evidence>
<dbReference type="EMBL" id="CP041666">
    <property type="protein sequence ID" value="QDP39147.1"/>
    <property type="molecule type" value="Genomic_DNA"/>
</dbReference>
<dbReference type="Proteomes" id="UP000315215">
    <property type="component" value="Chromosome"/>
</dbReference>
<dbReference type="AlphaFoldDB" id="A0A516KCR6"/>
<comment type="subcellular location">
    <subcellularLocation>
        <location evidence="8">Cytoplasm</location>
    </subcellularLocation>
</comment>
<proteinExistence type="inferred from homology"/>
<evidence type="ECO:0000256" key="7">
    <source>
        <dbReference type="ARBA" id="ARBA00023160"/>
    </source>
</evidence>
<evidence type="ECO:0000256" key="1">
    <source>
        <dbReference type="ARBA" id="ARBA00022516"/>
    </source>
</evidence>
<comment type="similarity">
    <text evidence="8">Belongs to the P-Pant transferase superfamily. AcpS family.</text>
</comment>
<dbReference type="SUPFAM" id="SSF56214">
    <property type="entry name" value="4'-phosphopantetheinyl transferase"/>
    <property type="match status" value="1"/>
</dbReference>
<keyword evidence="1 8" id="KW-0444">Lipid biosynthesis</keyword>
<dbReference type="InterPro" id="IPR037143">
    <property type="entry name" value="4-PPantetheinyl_Trfase_dom_sf"/>
</dbReference>
<dbReference type="GO" id="GO:0008897">
    <property type="term" value="F:holo-[acyl-carrier-protein] synthase activity"/>
    <property type="evidence" value="ECO:0007669"/>
    <property type="project" value="UniProtKB-UniRule"/>
</dbReference>